<reference evidence="2 3" key="1">
    <citation type="journal article" date="2020" name="IScience">
        <title>Genome Sequencing of the Endangered Kingdonia uniflora (Circaeasteraceae, Ranunculales) Reveals Potential Mechanisms of Evolutionary Specialization.</title>
        <authorList>
            <person name="Sun Y."/>
            <person name="Deng T."/>
            <person name="Zhang A."/>
            <person name="Moore M.J."/>
            <person name="Landis J.B."/>
            <person name="Lin N."/>
            <person name="Zhang H."/>
            <person name="Zhang X."/>
            <person name="Huang J."/>
            <person name="Zhang X."/>
            <person name="Sun H."/>
            <person name="Wang H."/>
        </authorList>
    </citation>
    <scope>NUCLEOTIDE SEQUENCE [LARGE SCALE GENOMIC DNA]</scope>
    <source>
        <strain evidence="2">TB1705</strain>
        <tissue evidence="2">Leaf</tissue>
    </source>
</reference>
<keyword evidence="3" id="KW-1185">Reference proteome</keyword>
<feature type="signal peptide" evidence="1">
    <location>
        <begin position="1"/>
        <end position="19"/>
    </location>
</feature>
<dbReference type="AlphaFoldDB" id="A0A7J7MQ51"/>
<feature type="chain" id="PRO_5029821540" evidence="1">
    <location>
        <begin position="20"/>
        <end position="293"/>
    </location>
</feature>
<evidence type="ECO:0000313" key="3">
    <source>
        <dbReference type="Proteomes" id="UP000541444"/>
    </source>
</evidence>
<keyword evidence="1" id="KW-0732">Signal</keyword>
<gene>
    <name evidence="2" type="ORF">GIB67_039772</name>
</gene>
<dbReference type="Proteomes" id="UP000541444">
    <property type="component" value="Unassembled WGS sequence"/>
</dbReference>
<evidence type="ECO:0000256" key="1">
    <source>
        <dbReference type="SAM" id="SignalP"/>
    </source>
</evidence>
<proteinExistence type="predicted"/>
<comment type="caution">
    <text evidence="2">The sequence shown here is derived from an EMBL/GenBank/DDBJ whole genome shotgun (WGS) entry which is preliminary data.</text>
</comment>
<accession>A0A7J7MQ51</accession>
<evidence type="ECO:0000313" key="2">
    <source>
        <dbReference type="EMBL" id="KAF6157011.1"/>
    </source>
</evidence>
<dbReference type="EMBL" id="JACGCM010001289">
    <property type="protein sequence ID" value="KAF6157011.1"/>
    <property type="molecule type" value="Genomic_DNA"/>
</dbReference>
<sequence>MAIWFGFVTLALLAVSYLADHDVIILTEDSRMRSDKIEALSSSFMHLATAPSKKVLIPPTAAEIYAKIMEKTQVFQFLEGLNPNFVYARVHLLDRTPFSALEEAHAYCLSDQIRRSLMPSLSRIPSETSVMVIRYAYPAPPSVYTRRHPGRQPPKLGCQASSIASGLPPAIDLPLSGIEPSPTPSIPVTTDEDSPVSYIVVDLPSAATVDLPLALKVPHAVDLPLAHEVDLPPALDLPLPVPPNLPSSYELDLPLVLIGSSFEVQSPCSLLVFFDSKLYLVWKEAFLLEVEAL</sequence>
<organism evidence="2 3">
    <name type="scientific">Kingdonia uniflora</name>
    <dbReference type="NCBI Taxonomy" id="39325"/>
    <lineage>
        <taxon>Eukaryota</taxon>
        <taxon>Viridiplantae</taxon>
        <taxon>Streptophyta</taxon>
        <taxon>Embryophyta</taxon>
        <taxon>Tracheophyta</taxon>
        <taxon>Spermatophyta</taxon>
        <taxon>Magnoliopsida</taxon>
        <taxon>Ranunculales</taxon>
        <taxon>Circaeasteraceae</taxon>
        <taxon>Kingdonia</taxon>
    </lineage>
</organism>
<name>A0A7J7MQ51_9MAGN</name>
<dbReference type="OrthoDB" id="6017153at2759"/>
<protein>
    <submittedName>
        <fullName evidence="2">Uncharacterized protein</fullName>
    </submittedName>
</protein>